<organism evidence="6 7">
    <name type="scientific">Actinomadura meyerae</name>
    <dbReference type="NCBI Taxonomy" id="240840"/>
    <lineage>
        <taxon>Bacteria</taxon>
        <taxon>Bacillati</taxon>
        <taxon>Actinomycetota</taxon>
        <taxon>Actinomycetes</taxon>
        <taxon>Streptosporangiales</taxon>
        <taxon>Thermomonosporaceae</taxon>
        <taxon>Actinomadura</taxon>
    </lineage>
</organism>
<keyword evidence="2 4" id="KW-0238">DNA-binding</keyword>
<proteinExistence type="predicted"/>
<dbReference type="PANTHER" id="PTHR30055:SF146">
    <property type="entry name" value="HTH-TYPE TRANSCRIPTIONAL DUAL REGULATOR CECR"/>
    <property type="match status" value="1"/>
</dbReference>
<dbReference type="OrthoDB" id="7186128at2"/>
<evidence type="ECO:0000313" key="6">
    <source>
        <dbReference type="EMBL" id="SNT62903.1"/>
    </source>
</evidence>
<keyword evidence="7" id="KW-1185">Reference proteome</keyword>
<evidence type="ECO:0000256" key="4">
    <source>
        <dbReference type="PROSITE-ProRule" id="PRU00335"/>
    </source>
</evidence>
<keyword evidence="3" id="KW-0804">Transcription</keyword>
<dbReference type="PANTHER" id="PTHR30055">
    <property type="entry name" value="HTH-TYPE TRANSCRIPTIONAL REGULATOR RUTR"/>
    <property type="match status" value="1"/>
</dbReference>
<sequence>MTPQPGRGRIDKRNDILDAAFSVFAREGYPQARVDQIAAEAGVAKATVYNHFGDKEKLLRATIAALSERALARNLAAVALLAKAGDDLPATLTAVGVQLVDCYCDPQSWALRRLLYAETPQFPDLLELTQVGVAEPVTQALADRLARLALEGRIAISDPALAAEHFTALLTGPLEARSRFGTRNVPRRERKAITESAVATFLSAFAPRQALARPIKEP</sequence>
<dbReference type="Gene3D" id="1.10.357.10">
    <property type="entry name" value="Tetracycline Repressor, domain 2"/>
    <property type="match status" value="1"/>
</dbReference>
<dbReference type="GO" id="GO:0000976">
    <property type="term" value="F:transcription cis-regulatory region binding"/>
    <property type="evidence" value="ECO:0007669"/>
    <property type="project" value="TreeGrafter"/>
</dbReference>
<gene>
    <name evidence="6" type="ORF">SAMN05443665_10805</name>
</gene>
<feature type="domain" description="HTH tetR-type" evidence="5">
    <location>
        <begin position="10"/>
        <end position="70"/>
    </location>
</feature>
<dbReference type="PROSITE" id="PS50977">
    <property type="entry name" value="HTH_TETR_2"/>
    <property type="match status" value="1"/>
</dbReference>
<dbReference type="InterPro" id="IPR039536">
    <property type="entry name" value="TetR_C_Proteobacteria"/>
</dbReference>
<dbReference type="Pfam" id="PF00440">
    <property type="entry name" value="TetR_N"/>
    <property type="match status" value="1"/>
</dbReference>
<dbReference type="Gene3D" id="1.10.10.60">
    <property type="entry name" value="Homeodomain-like"/>
    <property type="match status" value="1"/>
</dbReference>
<feature type="DNA-binding region" description="H-T-H motif" evidence="4">
    <location>
        <begin position="33"/>
        <end position="52"/>
    </location>
</feature>
<evidence type="ECO:0000256" key="2">
    <source>
        <dbReference type="ARBA" id="ARBA00023125"/>
    </source>
</evidence>
<dbReference type="Proteomes" id="UP000198318">
    <property type="component" value="Unassembled WGS sequence"/>
</dbReference>
<evidence type="ECO:0000313" key="7">
    <source>
        <dbReference type="Proteomes" id="UP000198318"/>
    </source>
</evidence>
<name>A0A239P7N4_9ACTN</name>
<evidence type="ECO:0000256" key="3">
    <source>
        <dbReference type="ARBA" id="ARBA00023163"/>
    </source>
</evidence>
<dbReference type="InterPro" id="IPR001647">
    <property type="entry name" value="HTH_TetR"/>
</dbReference>
<accession>A0A239P7N4</accession>
<keyword evidence="1" id="KW-0805">Transcription regulation</keyword>
<dbReference type="SUPFAM" id="SSF48498">
    <property type="entry name" value="Tetracyclin repressor-like, C-terminal domain"/>
    <property type="match status" value="1"/>
</dbReference>
<protein>
    <submittedName>
        <fullName evidence="6">Transcriptional regulator, TetR family</fullName>
    </submittedName>
</protein>
<dbReference type="GO" id="GO:0045892">
    <property type="term" value="P:negative regulation of DNA-templated transcription"/>
    <property type="evidence" value="ECO:0007669"/>
    <property type="project" value="UniProtKB-ARBA"/>
</dbReference>
<evidence type="ECO:0000259" key="5">
    <source>
        <dbReference type="PROSITE" id="PS50977"/>
    </source>
</evidence>
<dbReference type="EMBL" id="FZOR01000080">
    <property type="protein sequence ID" value="SNT62903.1"/>
    <property type="molecule type" value="Genomic_DNA"/>
</dbReference>
<dbReference type="RefSeq" id="WP_089331181.1">
    <property type="nucleotide sequence ID" value="NZ_FZOR01000080.1"/>
</dbReference>
<dbReference type="GO" id="GO:0003700">
    <property type="term" value="F:DNA-binding transcription factor activity"/>
    <property type="evidence" value="ECO:0007669"/>
    <property type="project" value="TreeGrafter"/>
</dbReference>
<dbReference type="FunFam" id="1.10.10.60:FF:000141">
    <property type="entry name" value="TetR family transcriptional regulator"/>
    <property type="match status" value="1"/>
</dbReference>
<dbReference type="Pfam" id="PF14246">
    <property type="entry name" value="TetR_C_7"/>
    <property type="match status" value="1"/>
</dbReference>
<dbReference type="PRINTS" id="PR00455">
    <property type="entry name" value="HTHTETR"/>
</dbReference>
<dbReference type="SUPFAM" id="SSF46689">
    <property type="entry name" value="Homeodomain-like"/>
    <property type="match status" value="1"/>
</dbReference>
<dbReference type="InterPro" id="IPR036271">
    <property type="entry name" value="Tet_transcr_reg_TetR-rel_C_sf"/>
</dbReference>
<dbReference type="InterPro" id="IPR050109">
    <property type="entry name" value="HTH-type_TetR-like_transc_reg"/>
</dbReference>
<dbReference type="AlphaFoldDB" id="A0A239P7N4"/>
<dbReference type="InterPro" id="IPR009057">
    <property type="entry name" value="Homeodomain-like_sf"/>
</dbReference>
<reference evidence="6 7" key="1">
    <citation type="submission" date="2017-06" db="EMBL/GenBank/DDBJ databases">
        <authorList>
            <person name="Kim H.J."/>
            <person name="Triplett B.A."/>
        </authorList>
    </citation>
    <scope>NUCLEOTIDE SEQUENCE [LARGE SCALE GENOMIC DNA]</scope>
    <source>
        <strain evidence="6 7">DSM 44715</strain>
    </source>
</reference>
<evidence type="ECO:0000256" key="1">
    <source>
        <dbReference type="ARBA" id="ARBA00023015"/>
    </source>
</evidence>